<evidence type="ECO:0000313" key="1">
    <source>
        <dbReference type="EMBL" id="JAH16484.1"/>
    </source>
</evidence>
<dbReference type="EMBL" id="GBXM01092093">
    <property type="protein sequence ID" value="JAH16484.1"/>
    <property type="molecule type" value="Transcribed_RNA"/>
</dbReference>
<proteinExistence type="predicted"/>
<protein>
    <submittedName>
        <fullName evidence="1">Uncharacterized protein</fullName>
    </submittedName>
</protein>
<dbReference type="AlphaFoldDB" id="A0A0E9QI76"/>
<name>A0A0E9QI76_ANGAN</name>
<organism evidence="1">
    <name type="scientific">Anguilla anguilla</name>
    <name type="common">European freshwater eel</name>
    <name type="synonym">Muraena anguilla</name>
    <dbReference type="NCBI Taxonomy" id="7936"/>
    <lineage>
        <taxon>Eukaryota</taxon>
        <taxon>Metazoa</taxon>
        <taxon>Chordata</taxon>
        <taxon>Craniata</taxon>
        <taxon>Vertebrata</taxon>
        <taxon>Euteleostomi</taxon>
        <taxon>Actinopterygii</taxon>
        <taxon>Neopterygii</taxon>
        <taxon>Teleostei</taxon>
        <taxon>Anguilliformes</taxon>
        <taxon>Anguillidae</taxon>
        <taxon>Anguilla</taxon>
    </lineage>
</organism>
<accession>A0A0E9QI76</accession>
<reference evidence="1" key="2">
    <citation type="journal article" date="2015" name="Fish Shellfish Immunol.">
        <title>Early steps in the European eel (Anguilla anguilla)-Vibrio vulnificus interaction in the gills: Role of the RtxA13 toxin.</title>
        <authorList>
            <person name="Callol A."/>
            <person name="Pajuelo D."/>
            <person name="Ebbesson L."/>
            <person name="Teles M."/>
            <person name="MacKenzie S."/>
            <person name="Amaro C."/>
        </authorList>
    </citation>
    <scope>NUCLEOTIDE SEQUENCE</scope>
</reference>
<reference evidence="1" key="1">
    <citation type="submission" date="2014-11" db="EMBL/GenBank/DDBJ databases">
        <authorList>
            <person name="Amaro Gonzalez C."/>
        </authorList>
    </citation>
    <scope>NUCLEOTIDE SEQUENCE</scope>
</reference>
<sequence length="43" mass="4800">MGSKGMYRLDLDLDLYTRSLGLVISAHGLSYHCMLMTLNTPPN</sequence>